<dbReference type="PROSITE" id="PS50011">
    <property type="entry name" value="PROTEIN_KINASE_DOM"/>
    <property type="match status" value="1"/>
</dbReference>
<dbReference type="SUPFAM" id="SSF56112">
    <property type="entry name" value="Protein kinase-like (PK-like)"/>
    <property type="match status" value="1"/>
</dbReference>
<dbReference type="InterPro" id="IPR008271">
    <property type="entry name" value="Ser/Thr_kinase_AS"/>
</dbReference>
<keyword evidence="6" id="KW-0723">Serine/threonine-protein kinase</keyword>
<dbReference type="PANTHER" id="PTHR43289:SF6">
    <property type="entry name" value="SERINE_THREONINE-PROTEIN KINASE NEKL-3"/>
    <property type="match status" value="1"/>
</dbReference>
<feature type="domain" description="Protein kinase" evidence="5">
    <location>
        <begin position="9"/>
        <end position="269"/>
    </location>
</feature>
<evidence type="ECO:0000256" key="4">
    <source>
        <dbReference type="ARBA" id="ARBA00022840"/>
    </source>
</evidence>
<dbReference type="GO" id="GO:0005524">
    <property type="term" value="F:ATP binding"/>
    <property type="evidence" value="ECO:0007669"/>
    <property type="project" value="UniProtKB-KW"/>
</dbReference>
<evidence type="ECO:0000256" key="1">
    <source>
        <dbReference type="ARBA" id="ARBA00022679"/>
    </source>
</evidence>
<name>A0A419EWK5_9BACT</name>
<evidence type="ECO:0000256" key="2">
    <source>
        <dbReference type="ARBA" id="ARBA00022741"/>
    </source>
</evidence>
<protein>
    <submittedName>
        <fullName evidence="6">Serine/threonine protein kinase</fullName>
    </submittedName>
</protein>
<dbReference type="SMART" id="SM00220">
    <property type="entry name" value="S_TKc"/>
    <property type="match status" value="1"/>
</dbReference>
<comment type="caution">
    <text evidence="6">The sequence shown here is derived from an EMBL/GenBank/DDBJ whole genome shotgun (WGS) entry which is preliminary data.</text>
</comment>
<dbReference type="Proteomes" id="UP000285961">
    <property type="component" value="Unassembled WGS sequence"/>
</dbReference>
<dbReference type="PROSITE" id="PS00108">
    <property type="entry name" value="PROTEIN_KINASE_ST"/>
    <property type="match status" value="1"/>
</dbReference>
<evidence type="ECO:0000313" key="6">
    <source>
        <dbReference type="EMBL" id="RJP69007.1"/>
    </source>
</evidence>
<dbReference type="PIRSF" id="PIRSF000654">
    <property type="entry name" value="Integrin-linked_kinase"/>
    <property type="match status" value="1"/>
</dbReference>
<dbReference type="InterPro" id="IPR011009">
    <property type="entry name" value="Kinase-like_dom_sf"/>
</dbReference>
<dbReference type="GO" id="GO:0004674">
    <property type="term" value="F:protein serine/threonine kinase activity"/>
    <property type="evidence" value="ECO:0007669"/>
    <property type="project" value="UniProtKB-KW"/>
</dbReference>
<dbReference type="InterPro" id="IPR000719">
    <property type="entry name" value="Prot_kinase_dom"/>
</dbReference>
<keyword evidence="2" id="KW-0547">Nucleotide-binding</keyword>
<keyword evidence="3 6" id="KW-0418">Kinase</keyword>
<sequence length="269" mass="30460">MIGRTISHYKILEKIGDGGRSTVYKAEDVRLQRIVAIKIMSERLIKNPKARLRFLREAQTVAQLDHPNICAVYEVDATEGHTFIAMAYVEGESLSQKIESGPLEITEAITLGLQTARGLNAAHKKKIIHRDIKDGNIMINEEGIVKILDFGLSKPLEKEDITKPRAILGTVPYMSPEQASGEPVDYRTDIWSLGVVMYRMLTGKHPFKGRNVGEMVRAILNDEPERIRELRNDVPETLETCIRKMMAKDREDRHERMAAVISDLRRATS</sequence>
<accession>A0A419EWK5</accession>
<organism evidence="6 7">
    <name type="scientific">Candidatus Abyssobacteria bacterium SURF_17</name>
    <dbReference type="NCBI Taxonomy" id="2093361"/>
    <lineage>
        <taxon>Bacteria</taxon>
        <taxon>Pseudomonadati</taxon>
        <taxon>Candidatus Hydrogenedentota</taxon>
        <taxon>Candidatus Abyssobacteria</taxon>
    </lineage>
</organism>
<proteinExistence type="predicted"/>
<reference evidence="6 7" key="1">
    <citation type="journal article" date="2017" name="ISME J.">
        <title>Energy and carbon metabolisms in a deep terrestrial subsurface fluid microbial community.</title>
        <authorList>
            <person name="Momper L."/>
            <person name="Jungbluth S.P."/>
            <person name="Lee M.D."/>
            <person name="Amend J.P."/>
        </authorList>
    </citation>
    <scope>NUCLEOTIDE SEQUENCE [LARGE SCALE GENOMIC DNA]</scope>
    <source>
        <strain evidence="6">SURF_17</strain>
    </source>
</reference>
<dbReference type="PANTHER" id="PTHR43289">
    <property type="entry name" value="MITOGEN-ACTIVATED PROTEIN KINASE KINASE KINASE 20-RELATED"/>
    <property type="match status" value="1"/>
</dbReference>
<dbReference type="EMBL" id="QZKI01000087">
    <property type="protein sequence ID" value="RJP69007.1"/>
    <property type="molecule type" value="Genomic_DNA"/>
</dbReference>
<dbReference type="Pfam" id="PF00069">
    <property type="entry name" value="Pkinase"/>
    <property type="match status" value="1"/>
</dbReference>
<dbReference type="Gene3D" id="3.30.200.20">
    <property type="entry name" value="Phosphorylase Kinase, domain 1"/>
    <property type="match status" value="1"/>
</dbReference>
<dbReference type="CDD" id="cd14014">
    <property type="entry name" value="STKc_PknB_like"/>
    <property type="match status" value="1"/>
</dbReference>
<gene>
    <name evidence="6" type="ORF">C4532_11685</name>
</gene>
<dbReference type="AlphaFoldDB" id="A0A419EWK5"/>
<evidence type="ECO:0000256" key="3">
    <source>
        <dbReference type="ARBA" id="ARBA00022777"/>
    </source>
</evidence>
<evidence type="ECO:0000313" key="7">
    <source>
        <dbReference type="Proteomes" id="UP000285961"/>
    </source>
</evidence>
<keyword evidence="4" id="KW-0067">ATP-binding</keyword>
<evidence type="ECO:0000259" key="5">
    <source>
        <dbReference type="PROSITE" id="PS50011"/>
    </source>
</evidence>
<keyword evidence="1" id="KW-0808">Transferase</keyword>
<dbReference type="Gene3D" id="1.10.510.10">
    <property type="entry name" value="Transferase(Phosphotransferase) domain 1"/>
    <property type="match status" value="1"/>
</dbReference>